<dbReference type="EMBL" id="DSFH01000054">
    <property type="protein sequence ID" value="HEW64164.1"/>
    <property type="molecule type" value="Genomic_DNA"/>
</dbReference>
<keyword evidence="4 9" id="KW-0812">Transmembrane</keyword>
<sequence>MSNYLGFLDALAKFSYILPTMKKPSRKLSLYRRLGITGLVLVLYLIMADTPLYGVPYTSQSQISLFQILFAANTGTLMELGIGPIVTGGLILQILVGAKLIDLDLSDVDDRRKFTEAQKTLSFLFGIFEALAYVLASRYWPYVGNPITGSQASWAIRIGVLLQLTFATYLVMVFDEMLQKGWGIGSAISLFILAGVAKTMFWDLLGYTPQYAQQIGLIPYIVQATEANNLTSIVVRQGLPDVVGLLATIIAIIGLVYLQGMRVEIPVTSQKYGGIRSKIPLQFLYVTNIPILLVGIIVSDFQLFANAFASISGTQNLGYRILYELSYYLSPPRGLYSATADLTKLFIFIISWVVLSVLFGYMWVEIAGLGPKEQADRLIKGELDIPGVRRNPKFFEKMLAKYIYPLTVLSSLIVAFIAIVADIFGAYGSGTGILLAVGIINQYYMMIARERALEAYPLLKRIMGE</sequence>
<evidence type="ECO:0000256" key="6">
    <source>
        <dbReference type="ARBA" id="ARBA00022989"/>
    </source>
</evidence>
<evidence type="ECO:0000259" key="11">
    <source>
        <dbReference type="Pfam" id="PF10559"/>
    </source>
</evidence>
<comment type="subunit">
    <text evidence="9">Component of the Sec protein translocase complex. Heterotrimer consisting of alpha (SecY), beta (SecG) and gamma (SecE) subunits. The heterotrimers can form oligomers, although 1 heterotrimer is thought to be able to translocate proteins. Interacts with the ribosome. May interact with SecDF, and other proteins may be involved.</text>
</comment>
<name>A0A2J6N9V7_9CREN</name>
<evidence type="ECO:0000256" key="8">
    <source>
        <dbReference type="ARBA" id="ARBA00023136"/>
    </source>
</evidence>
<comment type="function">
    <text evidence="9">The central subunit of the protein translocation channel SecYEG. Consists of two halves formed by TMs 1-5 and 6-10. These two domains form a lateral gate at the front which open onto the bilayer between TMs 2 and 7, and are clamped together by SecE at the back. The channel is closed by both a pore ring composed of hydrophobic SecY resides and a short helix (helix 2A) on the extracellular side of the membrane which forms a plug. The plug probably moves laterally to allow the channel to open. The ring and the pore may move independently.</text>
</comment>
<protein>
    <recommendedName>
        <fullName evidence="9">Protein translocase subunit SecY</fullName>
    </recommendedName>
    <alternativeName>
        <fullName evidence="9">Protein transport protein SEC61 subunit alpha homolog</fullName>
    </alternativeName>
</protein>
<feature type="transmembrane region" description="Helical" evidence="9">
    <location>
        <begin position="238"/>
        <end position="258"/>
    </location>
</feature>
<feature type="transmembrane region" description="Helical" evidence="9">
    <location>
        <begin position="152"/>
        <end position="174"/>
    </location>
</feature>
<comment type="caution">
    <text evidence="9">Lacks conserved residue(s) required for the propagation of feature annotation.</text>
</comment>
<evidence type="ECO:0000256" key="1">
    <source>
        <dbReference type="ARBA" id="ARBA00004141"/>
    </source>
</evidence>
<keyword evidence="9" id="KW-1003">Cell membrane</keyword>
<feature type="transmembrane region" description="Helical" evidence="9">
    <location>
        <begin position="426"/>
        <end position="444"/>
    </location>
</feature>
<feature type="transmembrane region" description="Helical" evidence="9">
    <location>
        <begin position="181"/>
        <end position="201"/>
    </location>
</feature>
<comment type="similarity">
    <text evidence="2 9 10">Belongs to the SecY/SEC61-alpha family.</text>
</comment>
<evidence type="ECO:0000256" key="3">
    <source>
        <dbReference type="ARBA" id="ARBA00022448"/>
    </source>
</evidence>
<evidence type="ECO:0000256" key="2">
    <source>
        <dbReference type="ARBA" id="ARBA00005751"/>
    </source>
</evidence>
<keyword evidence="7 9" id="KW-0811">Translocation</keyword>
<dbReference type="Pfam" id="PF00344">
    <property type="entry name" value="SecY"/>
    <property type="match status" value="1"/>
</dbReference>
<comment type="subcellular location">
    <subcellularLocation>
        <location evidence="9">Cell membrane</location>
        <topology evidence="9">Multi-pass membrane protein</topology>
    </subcellularLocation>
    <subcellularLocation>
        <location evidence="1">Membrane</location>
        <topology evidence="1">Multi-pass membrane protein</topology>
    </subcellularLocation>
</comment>
<reference evidence="13 14" key="1">
    <citation type="submission" date="2018-01" db="EMBL/GenBank/DDBJ databases">
        <title>Metagenomic assembled genomes from two thermal pools in the Uzon Caldera, Kamchatka, Russia.</title>
        <authorList>
            <person name="Wilkins L."/>
            <person name="Ettinger C."/>
        </authorList>
    </citation>
    <scope>NUCLEOTIDE SEQUENCE [LARGE SCALE GENOMIC DNA]</scope>
    <source>
        <strain evidence="13">ZAV-06</strain>
    </source>
</reference>
<dbReference type="Proteomes" id="UP000886076">
    <property type="component" value="Unassembled WGS sequence"/>
</dbReference>
<dbReference type="Pfam" id="PF10559">
    <property type="entry name" value="Plug_translocon"/>
    <property type="match status" value="1"/>
</dbReference>
<dbReference type="PANTHER" id="PTHR10906">
    <property type="entry name" value="SECY/SEC61-ALPHA FAMILY MEMBER"/>
    <property type="match status" value="1"/>
</dbReference>
<keyword evidence="6 9" id="KW-1133">Transmembrane helix</keyword>
<evidence type="ECO:0000256" key="5">
    <source>
        <dbReference type="ARBA" id="ARBA00022927"/>
    </source>
</evidence>
<evidence type="ECO:0000256" key="4">
    <source>
        <dbReference type="ARBA" id="ARBA00022692"/>
    </source>
</evidence>
<dbReference type="InterPro" id="IPR023201">
    <property type="entry name" value="SecY_dom_sf"/>
</dbReference>
<feature type="transmembrane region" description="Helical" evidence="9">
    <location>
        <begin position="279"/>
        <end position="298"/>
    </location>
</feature>
<dbReference type="GO" id="GO:0006605">
    <property type="term" value="P:protein targeting"/>
    <property type="evidence" value="ECO:0007669"/>
    <property type="project" value="UniProtKB-UniRule"/>
</dbReference>
<dbReference type="NCBIfam" id="NF006341">
    <property type="entry name" value="PRK08568.1-5"/>
    <property type="match status" value="1"/>
</dbReference>
<feature type="transmembrane region" description="Helical" evidence="9">
    <location>
        <begin position="30"/>
        <end position="47"/>
    </location>
</feature>
<evidence type="ECO:0000256" key="7">
    <source>
        <dbReference type="ARBA" id="ARBA00023010"/>
    </source>
</evidence>
<keyword evidence="3 9" id="KW-0813">Transport</keyword>
<proteinExistence type="inferred from homology"/>
<feature type="domain" description="Translocon Sec61/SecY plug" evidence="11">
    <location>
        <begin position="42"/>
        <end position="75"/>
    </location>
</feature>
<feature type="transmembrane region" description="Helical" evidence="9">
    <location>
        <begin position="399"/>
        <end position="420"/>
    </location>
</feature>
<feature type="transmembrane region" description="Helical" evidence="9">
    <location>
        <begin position="345"/>
        <end position="364"/>
    </location>
</feature>
<dbReference type="PIRSF" id="PIRSF004557">
    <property type="entry name" value="SecY"/>
    <property type="match status" value="1"/>
</dbReference>
<evidence type="ECO:0000256" key="10">
    <source>
        <dbReference type="RuleBase" id="RU004349"/>
    </source>
</evidence>
<dbReference type="GO" id="GO:0005886">
    <property type="term" value="C:plasma membrane"/>
    <property type="evidence" value="ECO:0007669"/>
    <property type="project" value="UniProtKB-SubCell"/>
</dbReference>
<dbReference type="RefSeq" id="WP_272985497.1">
    <property type="nucleotide sequence ID" value="NZ_DSFH01000054.1"/>
</dbReference>
<dbReference type="HAMAP" id="MF_01465">
    <property type="entry name" value="SecY"/>
    <property type="match status" value="1"/>
</dbReference>
<comment type="caution">
    <text evidence="13">The sequence shown here is derived from an EMBL/GenBank/DDBJ whole genome shotgun (WGS) entry which is preliminary data.</text>
</comment>
<dbReference type="AlphaFoldDB" id="A0A2J6N9V7"/>
<organism evidence="13 14">
    <name type="scientific">Fervidicoccus fontis</name>
    <dbReference type="NCBI Taxonomy" id="683846"/>
    <lineage>
        <taxon>Archaea</taxon>
        <taxon>Thermoproteota</taxon>
        <taxon>Thermoprotei</taxon>
        <taxon>Fervidicoccales</taxon>
        <taxon>Fervidicoccaceae</taxon>
        <taxon>Fervidicoccus</taxon>
    </lineage>
</organism>
<reference evidence="12" key="2">
    <citation type="journal article" date="2020" name="mSystems">
        <title>Genome- and Community-Level Interaction Insights into Carbon Utilization and Element Cycling Functions of Hydrothermarchaeota in Hydrothermal Sediment.</title>
        <authorList>
            <person name="Zhou Z."/>
            <person name="Liu Y."/>
            <person name="Xu W."/>
            <person name="Pan J."/>
            <person name="Luo Z.H."/>
            <person name="Li M."/>
        </authorList>
    </citation>
    <scope>NUCLEOTIDE SEQUENCE [LARGE SCALE GENOMIC DNA]</scope>
    <source>
        <strain evidence="12">SpSt-1261</strain>
    </source>
</reference>
<evidence type="ECO:0000256" key="9">
    <source>
        <dbReference type="HAMAP-Rule" id="MF_01465"/>
    </source>
</evidence>
<accession>A0A2J6N9V7</accession>
<dbReference type="EMBL" id="PNIM01000007">
    <property type="protein sequence ID" value="PMB75712.1"/>
    <property type="molecule type" value="Genomic_DNA"/>
</dbReference>
<dbReference type="Proteomes" id="UP000237153">
    <property type="component" value="Unassembled WGS sequence"/>
</dbReference>
<dbReference type="InterPro" id="IPR002208">
    <property type="entry name" value="SecY/SEC61-alpha"/>
</dbReference>
<evidence type="ECO:0000313" key="12">
    <source>
        <dbReference type="EMBL" id="HEW64164.1"/>
    </source>
</evidence>
<dbReference type="Gene3D" id="1.10.3370.10">
    <property type="entry name" value="SecY subunit domain"/>
    <property type="match status" value="1"/>
</dbReference>
<feature type="transmembrane region" description="Helical" evidence="9">
    <location>
        <begin position="121"/>
        <end position="140"/>
    </location>
</feature>
<evidence type="ECO:0000313" key="14">
    <source>
        <dbReference type="Proteomes" id="UP000237153"/>
    </source>
</evidence>
<gene>
    <name evidence="9 12" type="primary">secY</name>
    <name evidence="13" type="ORF">C0188_01840</name>
    <name evidence="12" type="ORF">ENO39_03810</name>
</gene>
<dbReference type="SUPFAM" id="SSF103491">
    <property type="entry name" value="Preprotein translocase SecY subunit"/>
    <property type="match status" value="1"/>
</dbReference>
<dbReference type="InterPro" id="IPR019561">
    <property type="entry name" value="Translocon_Sec61/SecY_plug_dom"/>
</dbReference>
<keyword evidence="8 9" id="KW-0472">Membrane</keyword>
<keyword evidence="5 9" id="KW-0653">Protein transport</keyword>
<dbReference type="GO" id="GO:0065002">
    <property type="term" value="P:intracellular protein transmembrane transport"/>
    <property type="evidence" value="ECO:0007669"/>
    <property type="project" value="UniProtKB-UniRule"/>
</dbReference>
<dbReference type="InterPro" id="IPR026593">
    <property type="entry name" value="SecY"/>
</dbReference>
<evidence type="ECO:0000313" key="13">
    <source>
        <dbReference type="EMBL" id="PMB75712.1"/>
    </source>
</evidence>